<dbReference type="GO" id="GO:0003677">
    <property type="term" value="F:DNA binding"/>
    <property type="evidence" value="ECO:0007669"/>
    <property type="project" value="InterPro"/>
</dbReference>
<name>A0A543DN90_9PSEU</name>
<keyword evidence="3" id="KW-1185">Reference proteome</keyword>
<proteinExistence type="predicted"/>
<feature type="domain" description="HTH cro/C1-type" evidence="1">
    <location>
        <begin position="16"/>
        <end position="65"/>
    </location>
</feature>
<sequence length="279" mass="30279">MRSGSLVRRRQLARILRELRQKAGMTIETAAPLLDFSPSKLSRIENAHQGVDVHAVRSMMDVFGVGGERWGEIVELTREANAKGWWRAYGLDDQGYVPLEAEASAVRDYTVSHVPGLLQTPAYARALLASSLQRPSGTGLDRDVTVRMIRQERLTSPVEPLELLTVVEETALHRPVGGAAVMRAQLDHLAAAAALETVTLQVLPTEVGAHPGINGAFTVLSFDGLGEPDVGYVEHPVGSVHIEKSEHVERARLVFGHLRSVALSSPESVALVERVAAQL</sequence>
<dbReference type="RefSeq" id="WP_211366638.1">
    <property type="nucleotide sequence ID" value="NZ_VFPA01000002.1"/>
</dbReference>
<dbReference type="EMBL" id="VFPA01000002">
    <property type="protein sequence ID" value="TQM10801.1"/>
    <property type="molecule type" value="Genomic_DNA"/>
</dbReference>
<dbReference type="Proteomes" id="UP000315677">
    <property type="component" value="Unassembled WGS sequence"/>
</dbReference>
<dbReference type="InterPro" id="IPR043917">
    <property type="entry name" value="DUF5753"/>
</dbReference>
<accession>A0A543DN90</accession>
<dbReference type="InterPro" id="IPR010982">
    <property type="entry name" value="Lambda_DNA-bd_dom_sf"/>
</dbReference>
<comment type="caution">
    <text evidence="2">The sequence shown here is derived from an EMBL/GenBank/DDBJ whole genome shotgun (WGS) entry which is preliminary data.</text>
</comment>
<dbReference type="Pfam" id="PF13560">
    <property type="entry name" value="HTH_31"/>
    <property type="match status" value="1"/>
</dbReference>
<reference evidence="2 3" key="1">
    <citation type="submission" date="2019-06" db="EMBL/GenBank/DDBJ databases">
        <title>Sequencing the genomes of 1000 actinobacteria strains.</title>
        <authorList>
            <person name="Klenk H.-P."/>
        </authorList>
    </citation>
    <scope>NUCLEOTIDE SEQUENCE [LARGE SCALE GENOMIC DNA]</scope>
    <source>
        <strain evidence="2 3">DSM 45301</strain>
    </source>
</reference>
<dbReference type="SUPFAM" id="SSF47413">
    <property type="entry name" value="lambda repressor-like DNA-binding domains"/>
    <property type="match status" value="1"/>
</dbReference>
<evidence type="ECO:0000259" key="1">
    <source>
        <dbReference type="PROSITE" id="PS50943"/>
    </source>
</evidence>
<organism evidence="2 3">
    <name type="scientific">Pseudonocardia kunmingensis</name>
    <dbReference type="NCBI Taxonomy" id="630975"/>
    <lineage>
        <taxon>Bacteria</taxon>
        <taxon>Bacillati</taxon>
        <taxon>Actinomycetota</taxon>
        <taxon>Actinomycetes</taxon>
        <taxon>Pseudonocardiales</taxon>
        <taxon>Pseudonocardiaceae</taxon>
        <taxon>Pseudonocardia</taxon>
    </lineage>
</organism>
<evidence type="ECO:0000313" key="3">
    <source>
        <dbReference type="Proteomes" id="UP000315677"/>
    </source>
</evidence>
<gene>
    <name evidence="2" type="ORF">FB558_3322</name>
</gene>
<dbReference type="CDD" id="cd00093">
    <property type="entry name" value="HTH_XRE"/>
    <property type="match status" value="1"/>
</dbReference>
<protein>
    <submittedName>
        <fullName evidence="2">Helix-turn-helix protein</fullName>
    </submittedName>
</protein>
<dbReference type="AlphaFoldDB" id="A0A543DN90"/>
<dbReference type="Gene3D" id="1.10.260.40">
    <property type="entry name" value="lambda repressor-like DNA-binding domains"/>
    <property type="match status" value="1"/>
</dbReference>
<dbReference type="Pfam" id="PF19054">
    <property type="entry name" value="DUF5753"/>
    <property type="match status" value="1"/>
</dbReference>
<dbReference type="InterPro" id="IPR001387">
    <property type="entry name" value="Cro/C1-type_HTH"/>
</dbReference>
<dbReference type="SMART" id="SM00530">
    <property type="entry name" value="HTH_XRE"/>
    <property type="match status" value="1"/>
</dbReference>
<dbReference type="PROSITE" id="PS50943">
    <property type="entry name" value="HTH_CROC1"/>
    <property type="match status" value="1"/>
</dbReference>
<evidence type="ECO:0000313" key="2">
    <source>
        <dbReference type="EMBL" id="TQM10801.1"/>
    </source>
</evidence>